<keyword evidence="9" id="KW-1185">Reference proteome</keyword>
<evidence type="ECO:0000256" key="3">
    <source>
        <dbReference type="ARBA" id="ARBA00022989"/>
    </source>
</evidence>
<evidence type="ECO:0000259" key="7">
    <source>
        <dbReference type="PROSITE" id="PS51012"/>
    </source>
</evidence>
<accession>A0ABV8TW46</accession>
<evidence type="ECO:0000256" key="5">
    <source>
        <dbReference type="ARBA" id="ARBA00023251"/>
    </source>
</evidence>
<dbReference type="Pfam" id="PF01061">
    <property type="entry name" value="ABC2_membrane"/>
    <property type="match status" value="1"/>
</dbReference>
<evidence type="ECO:0000313" key="9">
    <source>
        <dbReference type="Proteomes" id="UP001595823"/>
    </source>
</evidence>
<dbReference type="PROSITE" id="PS51012">
    <property type="entry name" value="ABC_TM2"/>
    <property type="match status" value="1"/>
</dbReference>
<feature type="transmembrane region" description="Helical" evidence="6">
    <location>
        <begin position="59"/>
        <end position="82"/>
    </location>
</feature>
<dbReference type="Proteomes" id="UP001595823">
    <property type="component" value="Unassembled WGS sequence"/>
</dbReference>
<dbReference type="PANTHER" id="PTHR43229:SF2">
    <property type="entry name" value="NODULATION PROTEIN J"/>
    <property type="match status" value="1"/>
</dbReference>
<keyword evidence="2 6" id="KW-0812">Transmembrane</keyword>
<comment type="caution">
    <text evidence="8">The sequence shown here is derived from an EMBL/GenBank/DDBJ whole genome shotgun (WGS) entry which is preliminary data.</text>
</comment>
<evidence type="ECO:0000256" key="1">
    <source>
        <dbReference type="ARBA" id="ARBA00004141"/>
    </source>
</evidence>
<feature type="transmembrane region" description="Helical" evidence="6">
    <location>
        <begin position="168"/>
        <end position="189"/>
    </location>
</feature>
<evidence type="ECO:0000256" key="6">
    <source>
        <dbReference type="RuleBase" id="RU361157"/>
    </source>
</evidence>
<dbReference type="RefSeq" id="WP_380618648.1">
    <property type="nucleotide sequence ID" value="NZ_JBHSDK010000008.1"/>
</dbReference>
<comment type="similarity">
    <text evidence="6">Belongs to the ABC-2 integral membrane protein family.</text>
</comment>
<dbReference type="PIRSF" id="PIRSF006648">
    <property type="entry name" value="DrrB"/>
    <property type="match status" value="1"/>
</dbReference>
<feature type="transmembrane region" description="Helical" evidence="6">
    <location>
        <begin position="256"/>
        <end position="278"/>
    </location>
</feature>
<evidence type="ECO:0000256" key="2">
    <source>
        <dbReference type="ARBA" id="ARBA00022692"/>
    </source>
</evidence>
<sequence>MTTTAEKTAAPALSDTPQRAEIRALLAGSEQDTDPTAWGSVRAFTWRALLRIKHVPAQLVDVTIWPVVMLVLFTLMFGGAIAGTTGDYIQYLLPGMLVMTIVMITMYTGISVANDNSKGVSDRFRTLPIWRPAPMVGFLLADAVRYTVAGAFMLVTGLIMGYRPEGGAGGVLLGTAVVLAFSFCVSWIWTWIGLIVSNEKTVMSISTTVLFPLTFLSSIMVDPSTMPSWLEPVVANTPISNLADSVRGFFTGEFDATATLLTAAWSAALLVVFGSLTLRAYNRS</sequence>
<dbReference type="InterPro" id="IPR051784">
    <property type="entry name" value="Nod_factor_ABC_transporter"/>
</dbReference>
<organism evidence="8 9">
    <name type="scientific">Salininema proteolyticum</name>
    <dbReference type="NCBI Taxonomy" id="1607685"/>
    <lineage>
        <taxon>Bacteria</taxon>
        <taxon>Bacillati</taxon>
        <taxon>Actinomycetota</taxon>
        <taxon>Actinomycetes</taxon>
        <taxon>Glycomycetales</taxon>
        <taxon>Glycomycetaceae</taxon>
        <taxon>Salininema</taxon>
    </lineage>
</organism>
<keyword evidence="6" id="KW-1003">Cell membrane</keyword>
<gene>
    <name evidence="8" type="ORF">ACFPET_05750</name>
</gene>
<keyword evidence="3 6" id="KW-1133">Transmembrane helix</keyword>
<dbReference type="EMBL" id="JBHSDK010000008">
    <property type="protein sequence ID" value="MFC4334697.1"/>
    <property type="molecule type" value="Genomic_DNA"/>
</dbReference>
<keyword evidence="4 6" id="KW-0472">Membrane</keyword>
<keyword evidence="5" id="KW-0046">Antibiotic resistance</keyword>
<keyword evidence="6" id="KW-0813">Transport</keyword>
<feature type="transmembrane region" description="Helical" evidence="6">
    <location>
        <begin position="88"/>
        <end position="114"/>
    </location>
</feature>
<feature type="transmembrane region" description="Helical" evidence="6">
    <location>
        <begin position="135"/>
        <end position="162"/>
    </location>
</feature>
<feature type="domain" description="ABC transmembrane type-2" evidence="7">
    <location>
        <begin position="57"/>
        <end position="284"/>
    </location>
</feature>
<comment type="subcellular location">
    <subcellularLocation>
        <location evidence="6">Cell membrane</location>
        <topology evidence="6">Multi-pass membrane protein</topology>
    </subcellularLocation>
    <subcellularLocation>
        <location evidence="1">Membrane</location>
        <topology evidence="1">Multi-pass membrane protein</topology>
    </subcellularLocation>
</comment>
<dbReference type="InterPro" id="IPR000412">
    <property type="entry name" value="ABC_2_transport"/>
</dbReference>
<reference evidence="9" key="1">
    <citation type="journal article" date="2019" name="Int. J. Syst. Evol. Microbiol.">
        <title>The Global Catalogue of Microorganisms (GCM) 10K type strain sequencing project: providing services to taxonomists for standard genome sequencing and annotation.</title>
        <authorList>
            <consortium name="The Broad Institute Genomics Platform"/>
            <consortium name="The Broad Institute Genome Sequencing Center for Infectious Disease"/>
            <person name="Wu L."/>
            <person name="Ma J."/>
        </authorList>
    </citation>
    <scope>NUCLEOTIDE SEQUENCE [LARGE SCALE GENOMIC DNA]</scope>
    <source>
        <strain evidence="9">IBRC-M 10908</strain>
    </source>
</reference>
<dbReference type="InterPro" id="IPR013525">
    <property type="entry name" value="ABC2_TM"/>
</dbReference>
<evidence type="ECO:0000313" key="8">
    <source>
        <dbReference type="EMBL" id="MFC4334697.1"/>
    </source>
</evidence>
<protein>
    <recommendedName>
        <fullName evidence="6">Transport permease protein</fullName>
    </recommendedName>
</protein>
<dbReference type="InterPro" id="IPR047817">
    <property type="entry name" value="ABC2_TM_bact-type"/>
</dbReference>
<feature type="transmembrane region" description="Helical" evidence="6">
    <location>
        <begin position="201"/>
        <end position="221"/>
    </location>
</feature>
<proteinExistence type="inferred from homology"/>
<name>A0ABV8TW46_9ACTN</name>
<evidence type="ECO:0000256" key="4">
    <source>
        <dbReference type="ARBA" id="ARBA00023136"/>
    </source>
</evidence>
<dbReference type="PANTHER" id="PTHR43229">
    <property type="entry name" value="NODULATION PROTEIN J"/>
    <property type="match status" value="1"/>
</dbReference>